<dbReference type="InterPro" id="IPR048254">
    <property type="entry name" value="CDP_ALCOHOL_P_TRANSF_CS"/>
</dbReference>
<accession>A0A330LL72</accession>
<comment type="similarity">
    <text evidence="2">Belongs to the CDP-alcohol phosphatidyltransferase class-I family.</text>
</comment>
<dbReference type="GO" id="GO:0016780">
    <property type="term" value="F:phosphotransferase activity, for other substituted phosphate groups"/>
    <property type="evidence" value="ECO:0007669"/>
    <property type="project" value="InterPro"/>
</dbReference>
<dbReference type="GO" id="GO:0016020">
    <property type="term" value="C:membrane"/>
    <property type="evidence" value="ECO:0007669"/>
    <property type="project" value="InterPro"/>
</dbReference>
<protein>
    <recommendedName>
        <fullName evidence="6">CDP-alcohol phosphatidyltransferase</fullName>
    </recommendedName>
</protein>
<keyword evidence="5" id="KW-1185">Reference proteome</keyword>
<feature type="transmembrane region" description="Helical" evidence="3">
    <location>
        <begin position="48"/>
        <end position="76"/>
    </location>
</feature>
<reference evidence="5" key="1">
    <citation type="submission" date="2018-05" db="EMBL/GenBank/DDBJ databases">
        <authorList>
            <person name="Cea G.-C."/>
            <person name="William W."/>
        </authorList>
    </citation>
    <scope>NUCLEOTIDE SEQUENCE [LARGE SCALE GENOMIC DNA]</scope>
    <source>
        <strain evidence="5">DB21MT 5</strain>
    </source>
</reference>
<keyword evidence="3" id="KW-0812">Transmembrane</keyword>
<dbReference type="Pfam" id="PF01066">
    <property type="entry name" value="CDP-OH_P_transf"/>
    <property type="match status" value="1"/>
</dbReference>
<dbReference type="PROSITE" id="PS00379">
    <property type="entry name" value="CDP_ALCOHOL_P_TRANSF"/>
    <property type="match status" value="1"/>
</dbReference>
<dbReference type="InterPro" id="IPR043130">
    <property type="entry name" value="CDP-OH_PTrfase_TM_dom"/>
</dbReference>
<keyword evidence="1 2" id="KW-0808">Transferase</keyword>
<evidence type="ECO:0000313" key="4">
    <source>
        <dbReference type="EMBL" id="SQD77817.1"/>
    </source>
</evidence>
<evidence type="ECO:0000256" key="3">
    <source>
        <dbReference type="SAM" id="Phobius"/>
    </source>
</evidence>
<evidence type="ECO:0000256" key="2">
    <source>
        <dbReference type="RuleBase" id="RU003750"/>
    </source>
</evidence>
<gene>
    <name evidence="4" type="ORF">MORIYA_1339</name>
</gene>
<organism evidence="4 5">
    <name type="scientific">Moritella yayanosii</name>
    <dbReference type="NCBI Taxonomy" id="69539"/>
    <lineage>
        <taxon>Bacteria</taxon>
        <taxon>Pseudomonadati</taxon>
        <taxon>Pseudomonadota</taxon>
        <taxon>Gammaproteobacteria</taxon>
        <taxon>Alteromonadales</taxon>
        <taxon>Moritellaceae</taxon>
        <taxon>Moritella</taxon>
    </lineage>
</organism>
<dbReference type="InterPro" id="IPR000462">
    <property type="entry name" value="CDP-OH_P_trans"/>
</dbReference>
<dbReference type="OrthoDB" id="9790577at2"/>
<evidence type="ECO:0008006" key="6">
    <source>
        <dbReference type="Google" id="ProtNLM"/>
    </source>
</evidence>
<proteinExistence type="inferred from homology"/>
<dbReference type="Proteomes" id="UP000250163">
    <property type="component" value="Chromosome MORIYA"/>
</dbReference>
<keyword evidence="3" id="KW-0472">Membrane</keyword>
<feature type="transmembrane region" description="Helical" evidence="3">
    <location>
        <begin position="123"/>
        <end position="145"/>
    </location>
</feature>
<dbReference type="Gene3D" id="1.20.120.1760">
    <property type="match status" value="1"/>
</dbReference>
<dbReference type="GO" id="GO:0008654">
    <property type="term" value="P:phospholipid biosynthetic process"/>
    <property type="evidence" value="ECO:0007669"/>
    <property type="project" value="InterPro"/>
</dbReference>
<dbReference type="EMBL" id="LS483250">
    <property type="protein sequence ID" value="SQD77817.1"/>
    <property type="molecule type" value="Genomic_DNA"/>
</dbReference>
<evidence type="ECO:0000313" key="5">
    <source>
        <dbReference type="Proteomes" id="UP000250163"/>
    </source>
</evidence>
<dbReference type="KEGG" id="mya:MORIYA_1339"/>
<sequence length="256" mass="29257">MNMKFKKLWATKTKDDEWWSSFVTSPLAILLNYFVVDIKWLTPNKITLISFITAIIASILIVIGGMNNFIIAAILINLSHIFDCMDGQMARYRKTTSASGSYYDNLTDQIQVTLWFGAVGYAAYAQSGSVLPVFLALIGIAFYSLRGYAKYIYIYTNMTLNSDYLKEIATNKPIKDNVAGIGFSIMNNLRWFIGEQKKIILFNEGVFIFMLSFSLVLNILTPMLWLFAISQVFYGLYRGLQYALKLEHYMTNDVKK</sequence>
<keyword evidence="3" id="KW-1133">Transmembrane helix</keyword>
<name>A0A330LL72_9GAMM</name>
<dbReference type="AlphaFoldDB" id="A0A330LL72"/>
<dbReference type="RefSeq" id="WP_112713612.1">
    <property type="nucleotide sequence ID" value="NZ_LS483250.1"/>
</dbReference>
<evidence type="ECO:0000256" key="1">
    <source>
        <dbReference type="ARBA" id="ARBA00022679"/>
    </source>
</evidence>